<dbReference type="PROSITE" id="PS51450">
    <property type="entry name" value="LRR"/>
    <property type="match status" value="1"/>
</dbReference>
<name>A0A8T1W9Y3_9STRA</name>
<dbReference type="GO" id="GO:0005737">
    <property type="term" value="C:cytoplasm"/>
    <property type="evidence" value="ECO:0007669"/>
    <property type="project" value="TreeGrafter"/>
</dbReference>
<dbReference type="Pfam" id="PF00560">
    <property type="entry name" value="LRR_1"/>
    <property type="match status" value="1"/>
</dbReference>
<dbReference type="SMART" id="SM00369">
    <property type="entry name" value="LRR_TYP"/>
    <property type="match status" value="5"/>
</dbReference>
<dbReference type="InterPro" id="IPR001611">
    <property type="entry name" value="Leu-rich_rpt"/>
</dbReference>
<reference evidence="4" key="1">
    <citation type="submission" date="2021-02" db="EMBL/GenBank/DDBJ databases">
        <authorList>
            <person name="Palmer J.M."/>
        </authorList>
    </citation>
    <scope>NUCLEOTIDE SEQUENCE</scope>
    <source>
        <strain evidence="4">SCRP734</strain>
    </source>
</reference>
<dbReference type="SMART" id="SM00364">
    <property type="entry name" value="LRR_BAC"/>
    <property type="match status" value="5"/>
</dbReference>
<dbReference type="PANTHER" id="PTHR48051">
    <property type="match status" value="1"/>
</dbReference>
<dbReference type="InterPro" id="IPR050216">
    <property type="entry name" value="LRR_domain-containing"/>
</dbReference>
<comment type="caution">
    <text evidence="4">The sequence shown here is derived from an EMBL/GenBank/DDBJ whole genome shotgun (WGS) entry which is preliminary data.</text>
</comment>
<evidence type="ECO:0000313" key="5">
    <source>
        <dbReference type="Proteomes" id="UP000694044"/>
    </source>
</evidence>
<keyword evidence="2" id="KW-0677">Repeat</keyword>
<dbReference type="Pfam" id="PF13855">
    <property type="entry name" value="LRR_8"/>
    <property type="match status" value="1"/>
</dbReference>
<keyword evidence="1" id="KW-0433">Leucine-rich repeat</keyword>
<accession>A0A8T1W9Y3</accession>
<dbReference type="EMBL" id="JAGDFM010000027">
    <property type="protein sequence ID" value="KAG7390812.1"/>
    <property type="molecule type" value="Genomic_DNA"/>
</dbReference>
<dbReference type="PANTHER" id="PTHR48051:SF1">
    <property type="entry name" value="RAS SUPPRESSOR PROTEIN 1"/>
    <property type="match status" value="1"/>
</dbReference>
<evidence type="ECO:0000256" key="3">
    <source>
        <dbReference type="SAM" id="Coils"/>
    </source>
</evidence>
<evidence type="ECO:0000313" key="4">
    <source>
        <dbReference type="EMBL" id="KAG7390812.1"/>
    </source>
</evidence>
<evidence type="ECO:0000256" key="1">
    <source>
        <dbReference type="ARBA" id="ARBA00022614"/>
    </source>
</evidence>
<keyword evidence="5" id="KW-1185">Reference proteome</keyword>
<dbReference type="OrthoDB" id="44077at2759"/>
<dbReference type="AlphaFoldDB" id="A0A8T1W9Y3"/>
<keyword evidence="3" id="KW-0175">Coiled coil</keyword>
<dbReference type="Proteomes" id="UP000694044">
    <property type="component" value="Unassembled WGS sequence"/>
</dbReference>
<dbReference type="InterPro" id="IPR003591">
    <property type="entry name" value="Leu-rich_rpt_typical-subtyp"/>
</dbReference>
<sequence>MEDLVDASLIPDENGVLDLQDKHWVTLDEVVWTYAHSLLVLNVSRNQLVHISEAVGNLDLLRELVLANNRLVAIPVQISRCVNLRTLDLRRNRLEQLPSELQYCERLEELDVSYNDLTAIPAELGRLQHLRVLNVRYNKLTLLPHALCDCPVLEEVGCEGNDGLSDIPESLRSNTRLVLWICSTVKRHRAEVAELVEINSELERMARLGDEERLKLREEITDLQRKKKALEDERPHNYLLAKKHAVRITSEVCALM</sequence>
<gene>
    <name evidence="4" type="primary">LRRC69</name>
    <name evidence="4" type="ORF">PHYPSEUDO_006634</name>
</gene>
<organism evidence="4 5">
    <name type="scientific">Phytophthora pseudosyringae</name>
    <dbReference type="NCBI Taxonomy" id="221518"/>
    <lineage>
        <taxon>Eukaryota</taxon>
        <taxon>Sar</taxon>
        <taxon>Stramenopiles</taxon>
        <taxon>Oomycota</taxon>
        <taxon>Peronosporomycetes</taxon>
        <taxon>Peronosporales</taxon>
        <taxon>Peronosporaceae</taxon>
        <taxon>Phytophthora</taxon>
    </lineage>
</organism>
<evidence type="ECO:0000256" key="2">
    <source>
        <dbReference type="ARBA" id="ARBA00022737"/>
    </source>
</evidence>
<proteinExistence type="predicted"/>
<protein>
    <submittedName>
        <fullName evidence="4">Leucine rich repeat</fullName>
    </submittedName>
</protein>
<feature type="coiled-coil region" evidence="3">
    <location>
        <begin position="185"/>
        <end position="233"/>
    </location>
</feature>